<sequence>MPDKPNAFATVEQLESGWHPLLDGERSRAAVLLERATRMIKAQCPRWAQAENHNPGICADVCCAMVMRAMQTGDTDIPDGVKQMSQTTGAFSDSYTFDNPLGNLYLRDEERRVLHAGAGGRAFTISYEREAQ</sequence>
<dbReference type="Proteomes" id="UP000030636">
    <property type="component" value="Chromosome"/>
</dbReference>
<dbReference type="RefSeq" id="WP_039171966.1">
    <property type="nucleotide sequence ID" value="NZ_CP007457.1"/>
</dbReference>
<evidence type="ECO:0000313" key="2">
    <source>
        <dbReference type="Proteomes" id="UP000030636"/>
    </source>
</evidence>
<dbReference type="InterPro" id="IPR018963">
    <property type="entry name" value="Mycophage_D29_Gp19"/>
</dbReference>
<dbReference type="AlphaFoldDB" id="A0A0A7I825"/>
<protein>
    <recommendedName>
        <fullName evidence="3">Phage protein Gp19/Gp15/Gp42</fullName>
    </recommendedName>
</protein>
<organism evidence="1 2">
    <name type="scientific">Bifidobacterium pseudolongum PV8-2</name>
    <dbReference type="NCBI Taxonomy" id="1447715"/>
    <lineage>
        <taxon>Bacteria</taxon>
        <taxon>Bacillati</taxon>
        <taxon>Actinomycetota</taxon>
        <taxon>Actinomycetes</taxon>
        <taxon>Bifidobacteriales</taxon>
        <taxon>Bifidobacteriaceae</taxon>
        <taxon>Bifidobacterium</taxon>
    </lineage>
</organism>
<dbReference type="STRING" id="1447715.AH67_05220"/>
<reference evidence="1 2" key="1">
    <citation type="journal article" date="2015" name="Genome Announc.">
        <title>Bifidobacterium pseudolongum Strain PV8-2, Isolated from a Stool Sample of an Anemic Kenyan Infant.</title>
        <authorList>
            <person name="Vazquez-Gutierrez P."/>
            <person name="Lacroix C."/>
            <person name="Chassard C."/>
            <person name="Klumpp J."/>
            <person name="Stevens M.J."/>
            <person name="Jans C."/>
        </authorList>
    </citation>
    <scope>NUCLEOTIDE SEQUENCE [LARGE SCALE GENOMIC DNA]</scope>
    <source>
        <strain evidence="1 2">PV8-2</strain>
    </source>
</reference>
<gene>
    <name evidence="1" type="ORF">AH67_05220</name>
</gene>
<dbReference type="EMBL" id="CP007457">
    <property type="protein sequence ID" value="AIZ16393.1"/>
    <property type="molecule type" value="Genomic_DNA"/>
</dbReference>
<accession>A0A0A7I825</accession>
<proteinExistence type="predicted"/>
<dbReference type="KEGG" id="bpsp:AH67_05220"/>
<evidence type="ECO:0008006" key="3">
    <source>
        <dbReference type="Google" id="ProtNLM"/>
    </source>
</evidence>
<keyword evidence="2" id="KW-1185">Reference proteome</keyword>
<name>A0A0A7I825_9BIFI</name>
<evidence type="ECO:0000313" key="1">
    <source>
        <dbReference type="EMBL" id="AIZ16393.1"/>
    </source>
</evidence>
<dbReference type="Pfam" id="PF09355">
    <property type="entry name" value="Phage_Gp19"/>
    <property type="match status" value="1"/>
</dbReference>
<dbReference type="OrthoDB" id="3194840at2"/>
<dbReference type="HOGENOM" id="CLU_146523_0_0_11"/>